<keyword evidence="1" id="KW-0695">RNA-directed DNA polymerase</keyword>
<dbReference type="InterPro" id="IPR043502">
    <property type="entry name" value="DNA/RNA_pol_sf"/>
</dbReference>
<comment type="caution">
    <text evidence="1">The sequence shown here is derived from an EMBL/GenBank/DDBJ whole genome shotgun (WGS) entry which is preliminary data.</text>
</comment>
<dbReference type="InterPro" id="IPR053134">
    <property type="entry name" value="RNA-dir_DNA_polymerase"/>
</dbReference>
<name>A0A5A7TYM2_CUCMM</name>
<dbReference type="EMBL" id="SSTE01014036">
    <property type="protein sequence ID" value="KAA0046475.1"/>
    <property type="molecule type" value="Genomic_DNA"/>
</dbReference>
<organism evidence="1 2">
    <name type="scientific">Cucumis melo var. makuwa</name>
    <name type="common">Oriental melon</name>
    <dbReference type="NCBI Taxonomy" id="1194695"/>
    <lineage>
        <taxon>Eukaryota</taxon>
        <taxon>Viridiplantae</taxon>
        <taxon>Streptophyta</taxon>
        <taxon>Embryophyta</taxon>
        <taxon>Tracheophyta</taxon>
        <taxon>Spermatophyta</taxon>
        <taxon>Magnoliopsida</taxon>
        <taxon>eudicotyledons</taxon>
        <taxon>Gunneridae</taxon>
        <taxon>Pentapetalae</taxon>
        <taxon>rosids</taxon>
        <taxon>fabids</taxon>
        <taxon>Cucurbitales</taxon>
        <taxon>Cucurbitaceae</taxon>
        <taxon>Benincaseae</taxon>
        <taxon>Cucumis</taxon>
    </lineage>
</organism>
<reference evidence="1 2" key="1">
    <citation type="submission" date="2019-08" db="EMBL/GenBank/DDBJ databases">
        <title>Draft genome sequences of two oriental melons (Cucumis melo L. var makuwa).</title>
        <authorList>
            <person name="Kwon S.-Y."/>
        </authorList>
    </citation>
    <scope>NUCLEOTIDE SEQUENCE [LARGE SCALE GENOMIC DNA]</scope>
    <source>
        <strain evidence="2">cv. SW 3</strain>
        <tissue evidence="1">Leaf</tissue>
    </source>
</reference>
<dbReference type="InterPro" id="IPR043128">
    <property type="entry name" value="Rev_trsase/Diguanyl_cyclase"/>
</dbReference>
<dbReference type="GO" id="GO:0003964">
    <property type="term" value="F:RNA-directed DNA polymerase activity"/>
    <property type="evidence" value="ECO:0007669"/>
    <property type="project" value="UniProtKB-KW"/>
</dbReference>
<accession>A0A5A7TYM2</accession>
<dbReference type="Gene3D" id="3.10.10.10">
    <property type="entry name" value="HIV Type 1 Reverse Transcriptase, subunit A, domain 1"/>
    <property type="match status" value="1"/>
</dbReference>
<keyword evidence="1" id="KW-0808">Transferase</keyword>
<evidence type="ECO:0000313" key="1">
    <source>
        <dbReference type="EMBL" id="KAA0046475.1"/>
    </source>
</evidence>
<dbReference type="SUPFAM" id="SSF56672">
    <property type="entry name" value="DNA/RNA polymerases"/>
    <property type="match status" value="1"/>
</dbReference>
<dbReference type="Proteomes" id="UP000321393">
    <property type="component" value="Unassembled WGS sequence"/>
</dbReference>
<sequence>MLIKIKEKVKKKFDVGFLALAKYPNWVANIVPVPKKDGKVRMCIDYIDLNRASLKDNFPLPHIDVLVDNIAGFFTFSFMDGFSG</sequence>
<dbReference type="PANTHER" id="PTHR24559:SF457">
    <property type="entry name" value="RNA-DIRECTED DNA POLYMERASE HOMOLOG"/>
    <property type="match status" value="1"/>
</dbReference>
<dbReference type="PANTHER" id="PTHR24559">
    <property type="entry name" value="TRANSPOSON TY3-I GAG-POL POLYPROTEIN"/>
    <property type="match status" value="1"/>
</dbReference>
<gene>
    <name evidence="1" type="ORF">E6C27_scaffold543G00560</name>
</gene>
<evidence type="ECO:0000313" key="2">
    <source>
        <dbReference type="Proteomes" id="UP000321393"/>
    </source>
</evidence>
<dbReference type="OrthoDB" id="1724165at2759"/>
<keyword evidence="1" id="KW-0548">Nucleotidyltransferase</keyword>
<protein>
    <submittedName>
        <fullName evidence="1">RNA-directed DNA polymerase-like protein</fullName>
    </submittedName>
</protein>
<dbReference type="Gene3D" id="3.30.70.270">
    <property type="match status" value="1"/>
</dbReference>
<dbReference type="AlphaFoldDB" id="A0A5A7TYM2"/>
<proteinExistence type="predicted"/>